<dbReference type="FunFam" id="3.40.50.12780:FF:000012">
    <property type="entry name" value="Non-ribosomal peptide synthetase"/>
    <property type="match status" value="1"/>
</dbReference>
<dbReference type="NCBIfam" id="TIGR01733">
    <property type="entry name" value="AA-adenyl-dom"/>
    <property type="match status" value="1"/>
</dbReference>
<dbReference type="Pfam" id="PF13193">
    <property type="entry name" value="AMP-binding_C"/>
    <property type="match status" value="1"/>
</dbReference>
<evidence type="ECO:0000259" key="4">
    <source>
        <dbReference type="Pfam" id="PF13193"/>
    </source>
</evidence>
<comment type="caution">
    <text evidence="5">The sequence shown here is derived from an EMBL/GenBank/DDBJ whole genome shotgun (WGS) entry which is preliminary data.</text>
</comment>
<evidence type="ECO:0000313" key="5">
    <source>
        <dbReference type="EMBL" id="KAA9340367.1"/>
    </source>
</evidence>
<evidence type="ECO:0000313" key="6">
    <source>
        <dbReference type="Proteomes" id="UP000326344"/>
    </source>
</evidence>
<proteinExistence type="predicted"/>
<dbReference type="Gene3D" id="3.30.300.30">
    <property type="match status" value="1"/>
</dbReference>
<dbReference type="InterPro" id="IPR045851">
    <property type="entry name" value="AMP-bd_C_sf"/>
</dbReference>
<gene>
    <name evidence="5" type="ORF">F0P93_31190</name>
</gene>
<accession>A0A5N1J2W6</accession>
<organism evidence="5 6">
    <name type="scientific">Larkinella humicola</name>
    <dbReference type="NCBI Taxonomy" id="2607654"/>
    <lineage>
        <taxon>Bacteria</taxon>
        <taxon>Pseudomonadati</taxon>
        <taxon>Bacteroidota</taxon>
        <taxon>Cytophagia</taxon>
        <taxon>Cytophagales</taxon>
        <taxon>Spirosomataceae</taxon>
        <taxon>Larkinella</taxon>
    </lineage>
</organism>
<dbReference type="InterPro" id="IPR025110">
    <property type="entry name" value="AMP-bd_C"/>
</dbReference>
<feature type="domain" description="AMP-dependent synthetase/ligase" evidence="3">
    <location>
        <begin position="27"/>
        <end position="367"/>
    </location>
</feature>
<dbReference type="FunFam" id="3.30.300.30:FF:000010">
    <property type="entry name" value="Enterobactin synthetase component F"/>
    <property type="match status" value="1"/>
</dbReference>
<dbReference type="GO" id="GO:0044550">
    <property type="term" value="P:secondary metabolite biosynthetic process"/>
    <property type="evidence" value="ECO:0007669"/>
    <property type="project" value="UniProtKB-ARBA"/>
</dbReference>
<keyword evidence="1" id="KW-0596">Phosphopantetheine</keyword>
<protein>
    <submittedName>
        <fullName evidence="5">Amino acid adenylation domain-containing protein</fullName>
    </submittedName>
</protein>
<dbReference type="GO" id="GO:0005737">
    <property type="term" value="C:cytoplasm"/>
    <property type="evidence" value="ECO:0007669"/>
    <property type="project" value="TreeGrafter"/>
</dbReference>
<dbReference type="GO" id="GO:0043041">
    <property type="term" value="P:amino acid activation for nonribosomal peptide biosynthetic process"/>
    <property type="evidence" value="ECO:0007669"/>
    <property type="project" value="TreeGrafter"/>
</dbReference>
<sequence length="555" mass="60858">MIQNVSSSSGPQVEYPREIPIHELIAQQAFQSADKIAIVAGDQELTYRVVNETANQLSHYLTQQGVKPGDVVGVALDRSPELILILLAILKTGAAYLPIDPTFPPQRIQFMLRDSAAQFLVTLKADQDKTDAHVSELYVEDALVSASRFAKGALVGTTSGADLAYVLYTSGSTGQPKGVLVEHHNLVNLLWSMVTMPGISKEDRLLAVTTVSFDIAAVELYLPLLVGATLVIADTPSTRNGSSLLGLIQRHHISILQATPITFRLLITAGWQHRLPLKIMCCGEPLSPLLAHQLLDRCDSLWNLYGPTETTIYSTGKQILPTDQLITIGRPIQNTRVYLLNETQQMVQENCPGEICIAGDGVARGYHNRPDLTHEKFLPNPFASTGLLYRTGDLGQLTTDGEIQFLGRIDQQIKIRGYRIEPGEIEHALGNLNGIREAVVVAREDRSGTPRLIGYLILTTSLTDQDFAVQLNQWKATLKNSLPAYMIPATFIQVERFPITLNGKIDRKSLAAGPNLVGDAKSVGHVAQLAAPQTTSSTNRWPSIFTWLKRIALKK</sequence>
<dbReference type="Proteomes" id="UP000326344">
    <property type="component" value="Unassembled WGS sequence"/>
</dbReference>
<evidence type="ECO:0000256" key="2">
    <source>
        <dbReference type="ARBA" id="ARBA00022553"/>
    </source>
</evidence>
<dbReference type="RefSeq" id="WP_150881720.1">
    <property type="nucleotide sequence ID" value="NZ_VTWS01000017.1"/>
</dbReference>
<keyword evidence="2" id="KW-0597">Phosphoprotein</keyword>
<dbReference type="PANTHER" id="PTHR45527">
    <property type="entry name" value="NONRIBOSOMAL PEPTIDE SYNTHETASE"/>
    <property type="match status" value="1"/>
</dbReference>
<dbReference type="PANTHER" id="PTHR45527:SF1">
    <property type="entry name" value="FATTY ACID SYNTHASE"/>
    <property type="match status" value="1"/>
</dbReference>
<evidence type="ECO:0000259" key="3">
    <source>
        <dbReference type="Pfam" id="PF00501"/>
    </source>
</evidence>
<dbReference type="Gene3D" id="2.30.38.10">
    <property type="entry name" value="Luciferase, Domain 3"/>
    <property type="match status" value="1"/>
</dbReference>
<name>A0A5N1J2W6_9BACT</name>
<feature type="domain" description="AMP-binding enzyme C-terminal" evidence="4">
    <location>
        <begin position="424"/>
        <end position="504"/>
    </location>
</feature>
<dbReference type="GO" id="GO:0031177">
    <property type="term" value="F:phosphopantetheine binding"/>
    <property type="evidence" value="ECO:0007669"/>
    <property type="project" value="TreeGrafter"/>
</dbReference>
<dbReference type="FunFam" id="3.40.50.980:FF:000001">
    <property type="entry name" value="Non-ribosomal peptide synthetase"/>
    <property type="match status" value="1"/>
</dbReference>
<dbReference type="InterPro" id="IPR000873">
    <property type="entry name" value="AMP-dep_synth/lig_dom"/>
</dbReference>
<dbReference type="Gene3D" id="3.40.50.980">
    <property type="match status" value="2"/>
</dbReference>
<dbReference type="PRINTS" id="PR00154">
    <property type="entry name" value="AMPBINDING"/>
</dbReference>
<dbReference type="InterPro" id="IPR010071">
    <property type="entry name" value="AA_adenyl_dom"/>
</dbReference>
<dbReference type="InterPro" id="IPR020845">
    <property type="entry name" value="AMP-binding_CS"/>
</dbReference>
<keyword evidence="6" id="KW-1185">Reference proteome</keyword>
<dbReference type="InterPro" id="IPR020459">
    <property type="entry name" value="AMP-binding"/>
</dbReference>
<dbReference type="SUPFAM" id="SSF56801">
    <property type="entry name" value="Acetyl-CoA synthetase-like"/>
    <property type="match status" value="1"/>
</dbReference>
<dbReference type="Pfam" id="PF00501">
    <property type="entry name" value="AMP-binding"/>
    <property type="match status" value="1"/>
</dbReference>
<dbReference type="EMBL" id="VTWS01000017">
    <property type="protein sequence ID" value="KAA9340367.1"/>
    <property type="molecule type" value="Genomic_DNA"/>
</dbReference>
<dbReference type="PROSITE" id="PS00455">
    <property type="entry name" value="AMP_BINDING"/>
    <property type="match status" value="1"/>
</dbReference>
<evidence type="ECO:0000256" key="1">
    <source>
        <dbReference type="ARBA" id="ARBA00022450"/>
    </source>
</evidence>
<dbReference type="AlphaFoldDB" id="A0A5N1J2W6"/>
<reference evidence="5 6" key="1">
    <citation type="submission" date="2019-09" db="EMBL/GenBank/DDBJ databases">
        <title>Genome Sequence of Larkinella sp MA1.</title>
        <authorList>
            <person name="Srinivasan S."/>
        </authorList>
    </citation>
    <scope>NUCLEOTIDE SEQUENCE [LARGE SCALE GENOMIC DNA]</scope>
    <source>
        <strain evidence="5 6">MA1</strain>
    </source>
</reference>